<proteinExistence type="predicted"/>
<reference evidence="2" key="1">
    <citation type="submission" date="2020-07" db="EMBL/GenBank/DDBJ databases">
        <authorList>
            <person name="Lin J."/>
        </authorList>
    </citation>
    <scope>NUCLEOTIDE SEQUENCE</scope>
</reference>
<evidence type="ECO:0000313" key="2">
    <source>
        <dbReference type="EMBL" id="CAD1838139.1"/>
    </source>
</evidence>
<evidence type="ECO:0000259" key="1">
    <source>
        <dbReference type="SMART" id="SM00256"/>
    </source>
</evidence>
<dbReference type="Pfam" id="PF00646">
    <property type="entry name" value="F-box"/>
    <property type="match status" value="1"/>
</dbReference>
<sequence length="434" mass="48048">MTPSPSIKNQIARLNRTLLRSNRSLFSRSMGWSDLPADVLHLIAARITLHADYIRFRAVCSSWRSAVSSRPCHLPPQLPFLMLPARDDPSARNFYSLTEHRTYRLEFPTHKHCLGSSYGWLVLLGPSTALSLLNPFTGSQLRLPPATQIPHLSDTVTAADVKSRLSEFSGERAKSTSAGFWQHLIRKAKLCRQRSSSSSSKEQCVVVVAFPKAGLAFWQRGRKAWTHAGRYWQFVDVEFYKGKLYAITRGGILSTIEIDTSVKETVVISSPPFSYNGSSSVYLAESAEGLLLVVRKHGDDGGAGSIGDRILIVERGTSMSLPASGLAGCKGNCIYFTDEYDVCSEGPITGGLDFGVFCLEDGSVQRLLCSPQDAESLWPFPSWEPITLAFTKGQGELRVQRLFTRASRWTLPKQSRVTEALLDSPLDQIPGRFK</sequence>
<dbReference type="InterPro" id="IPR005174">
    <property type="entry name" value="KIB1-4_b-propeller"/>
</dbReference>
<dbReference type="PANTHER" id="PTHR44259">
    <property type="entry name" value="OS07G0183000 PROTEIN-RELATED"/>
    <property type="match status" value="1"/>
</dbReference>
<gene>
    <name evidence="2" type="ORF">CB5_LOCUS21350</name>
</gene>
<dbReference type="InterPro" id="IPR050942">
    <property type="entry name" value="F-box_BR-signaling"/>
</dbReference>
<dbReference type="Gene3D" id="1.20.1280.50">
    <property type="match status" value="1"/>
</dbReference>
<protein>
    <recommendedName>
        <fullName evidence="1">F-box domain-containing protein</fullName>
    </recommendedName>
</protein>
<dbReference type="SMART" id="SM00256">
    <property type="entry name" value="FBOX"/>
    <property type="match status" value="1"/>
</dbReference>
<dbReference type="EMBL" id="LR862133">
    <property type="protein sequence ID" value="CAD1838139.1"/>
    <property type="molecule type" value="Genomic_DNA"/>
</dbReference>
<organism evidence="2">
    <name type="scientific">Ananas comosus var. bracteatus</name>
    <name type="common">red pineapple</name>
    <dbReference type="NCBI Taxonomy" id="296719"/>
    <lineage>
        <taxon>Eukaryota</taxon>
        <taxon>Viridiplantae</taxon>
        <taxon>Streptophyta</taxon>
        <taxon>Embryophyta</taxon>
        <taxon>Tracheophyta</taxon>
        <taxon>Spermatophyta</taxon>
        <taxon>Magnoliopsida</taxon>
        <taxon>Liliopsida</taxon>
        <taxon>Poales</taxon>
        <taxon>Bromeliaceae</taxon>
        <taxon>Bromelioideae</taxon>
        <taxon>Ananas</taxon>
    </lineage>
</organism>
<name>A0A6V7Q4M8_ANACO</name>
<dbReference type="InterPro" id="IPR001810">
    <property type="entry name" value="F-box_dom"/>
</dbReference>
<dbReference type="Pfam" id="PF03478">
    <property type="entry name" value="Beta-prop_KIB1-4"/>
    <property type="match status" value="1"/>
</dbReference>
<dbReference type="AlphaFoldDB" id="A0A6V7Q4M8"/>
<dbReference type="SUPFAM" id="SSF81383">
    <property type="entry name" value="F-box domain"/>
    <property type="match status" value="1"/>
</dbReference>
<dbReference type="InterPro" id="IPR036047">
    <property type="entry name" value="F-box-like_dom_sf"/>
</dbReference>
<feature type="domain" description="F-box" evidence="1">
    <location>
        <begin position="35"/>
        <end position="76"/>
    </location>
</feature>
<accession>A0A6V7Q4M8</accession>